<name>A0A395V845_9FIRM</name>
<evidence type="ECO:0000313" key="2">
    <source>
        <dbReference type="Proteomes" id="UP000266172"/>
    </source>
</evidence>
<dbReference type="Proteomes" id="UP000266172">
    <property type="component" value="Unassembled WGS sequence"/>
</dbReference>
<comment type="caution">
    <text evidence="1">The sequence shown here is derived from an EMBL/GenBank/DDBJ whole genome shotgun (WGS) entry which is preliminary data.</text>
</comment>
<sequence length="74" mass="8378">MHRGREIGNVVKKVCILRPDVMGNSKGTCFEKLIDEVIVEPRSQQNINILQEYILSNGLYDLADKVTMSDCPLK</sequence>
<dbReference type="EMBL" id="QRVL01000003">
    <property type="protein sequence ID" value="RGS41293.1"/>
    <property type="molecule type" value="Genomic_DNA"/>
</dbReference>
<proteinExistence type="predicted"/>
<dbReference type="AlphaFoldDB" id="A0A395V845"/>
<evidence type="ECO:0000313" key="1">
    <source>
        <dbReference type="EMBL" id="RGS41293.1"/>
    </source>
</evidence>
<protein>
    <submittedName>
        <fullName evidence="1">Uncharacterized protein</fullName>
    </submittedName>
</protein>
<accession>A0A395V845</accession>
<gene>
    <name evidence="1" type="ORF">DWX93_06480</name>
</gene>
<reference evidence="1 2" key="1">
    <citation type="submission" date="2018-08" db="EMBL/GenBank/DDBJ databases">
        <title>A genome reference for cultivated species of the human gut microbiota.</title>
        <authorList>
            <person name="Zou Y."/>
            <person name="Xue W."/>
            <person name="Luo G."/>
        </authorList>
    </citation>
    <scope>NUCLEOTIDE SEQUENCE [LARGE SCALE GENOMIC DNA]</scope>
    <source>
        <strain evidence="1 2">AF22-12AC</strain>
    </source>
</reference>
<organism evidence="1 2">
    <name type="scientific">Roseburia hominis</name>
    <dbReference type="NCBI Taxonomy" id="301301"/>
    <lineage>
        <taxon>Bacteria</taxon>
        <taxon>Bacillati</taxon>
        <taxon>Bacillota</taxon>
        <taxon>Clostridia</taxon>
        <taxon>Lachnospirales</taxon>
        <taxon>Lachnospiraceae</taxon>
        <taxon>Roseburia</taxon>
    </lineage>
</organism>